<accession>A0A834C7G5</accession>
<feature type="compositionally biased region" description="Polar residues" evidence="1">
    <location>
        <begin position="1"/>
        <end position="10"/>
    </location>
</feature>
<sequence>MFSITNINQSSKHEPCVGGGSGGSCCPSFWWLTNKEESWRRRAFPCRFLSSFGCCVTSSAELLAGASPEQVRLTDRKTASDPDQDGGAGRFVSLQIMKPQEVQLVQEISKLQSMVAELRVGFSGALLELGHIQHGDLYLKEELEENRRSCRKKALRLETLVESLRVSLRLTAPGVS</sequence>
<dbReference type="Proteomes" id="UP000646548">
    <property type="component" value="Unassembled WGS sequence"/>
</dbReference>
<comment type="caution">
    <text evidence="2">The sequence shown here is derived from an EMBL/GenBank/DDBJ whole genome shotgun (WGS) entry which is preliminary data.</text>
</comment>
<dbReference type="InterPro" id="IPR042849">
    <property type="entry name" value="ARHGEF33"/>
</dbReference>
<gene>
    <name evidence="2" type="ORF">FQA47_003483</name>
</gene>
<reference evidence="2" key="1">
    <citation type="journal article" name="BMC Genomics">
        <title>Long-read sequencing and de novo genome assembly of marine medaka (Oryzias melastigma).</title>
        <authorList>
            <person name="Liang P."/>
            <person name="Saqib H.S.A."/>
            <person name="Ni X."/>
            <person name="Shen Y."/>
        </authorList>
    </citation>
    <scope>NUCLEOTIDE SEQUENCE</scope>
    <source>
        <strain evidence="2">Bigg-433</strain>
    </source>
</reference>
<protein>
    <submittedName>
        <fullName evidence="2">Uncharacterized protein</fullName>
    </submittedName>
</protein>
<name>A0A834C7G5_ORYME</name>
<feature type="region of interest" description="Disordered" evidence="1">
    <location>
        <begin position="1"/>
        <end position="21"/>
    </location>
</feature>
<organism evidence="2 3">
    <name type="scientific">Oryzias melastigma</name>
    <name type="common">Marine medaka</name>
    <dbReference type="NCBI Taxonomy" id="30732"/>
    <lineage>
        <taxon>Eukaryota</taxon>
        <taxon>Metazoa</taxon>
        <taxon>Chordata</taxon>
        <taxon>Craniata</taxon>
        <taxon>Vertebrata</taxon>
        <taxon>Euteleostomi</taxon>
        <taxon>Actinopterygii</taxon>
        <taxon>Neopterygii</taxon>
        <taxon>Teleostei</taxon>
        <taxon>Neoteleostei</taxon>
        <taxon>Acanthomorphata</taxon>
        <taxon>Ovalentaria</taxon>
        <taxon>Atherinomorphae</taxon>
        <taxon>Beloniformes</taxon>
        <taxon>Adrianichthyidae</taxon>
        <taxon>Oryziinae</taxon>
        <taxon>Oryzias</taxon>
    </lineage>
</organism>
<evidence type="ECO:0000313" key="3">
    <source>
        <dbReference type="Proteomes" id="UP000646548"/>
    </source>
</evidence>
<proteinExistence type="predicted"/>
<dbReference type="PANTHER" id="PTHR46944">
    <property type="entry name" value="RHO GUANINE NUCLEOTIDE EXCHANGE FACTOR 33"/>
    <property type="match status" value="1"/>
</dbReference>
<dbReference type="EMBL" id="WKFB01000404">
    <property type="protein sequence ID" value="KAF6724039.1"/>
    <property type="molecule type" value="Genomic_DNA"/>
</dbReference>
<dbReference type="AlphaFoldDB" id="A0A834C7G5"/>
<evidence type="ECO:0000313" key="2">
    <source>
        <dbReference type="EMBL" id="KAF6724039.1"/>
    </source>
</evidence>
<dbReference type="PANTHER" id="PTHR46944:SF1">
    <property type="entry name" value="RHO GUANINE NUCLEOTIDE EXCHANGE FACTOR 33"/>
    <property type="match status" value="1"/>
</dbReference>
<evidence type="ECO:0000256" key="1">
    <source>
        <dbReference type="SAM" id="MobiDB-lite"/>
    </source>
</evidence>